<dbReference type="AlphaFoldDB" id="A0A381XHL7"/>
<gene>
    <name evidence="1" type="ORF">METZ01_LOCUS116886</name>
</gene>
<sequence length="654" mass="73478">MKFRSITILSILLLFSTSDSLLLAQLFKKAKAAREKAMKEENTRLDVNASFYELLQNKQYPVATSLSDAFKSNYSVTELTPYEKKEKASTRLLKMNVKGAKKGGGLGAQLLGGAIAKKKNLSLDLHEKMDIARSNSFTGYVVPHRNIVGNYNIVGPIFKDFSAPDEEFNLESHDDGNSYMRGDEGTRYWTLDRSPLLKELIVKIDGKDIKNGVHDSNHQWLDGDDLFYADMTFGSGKIRLMNVKTRIPESKRELSVYKENLEKAKRLAWFGSYIKSTIQEFGYSVQSSDDPDDKYDCFCKAKYGVNDLDKIVESVKNSDLYSGLSELPKGFPKDQLPLFKDHLVVLNVNNILSSKADSDYNTKLECSFSVKGDSYILNLSDVERYPFYNGTITRNGEILYSIKQSFDSEWGGDNYHTPTRSFTVSKNGEDMFAVTSAIESKPPEETKVSGKSAFGGMLKGMKAATKAGFEGKDVSAALNDSNPWAETKKIKKSLLINKNISDSERLPVYILGTALSHFKPVYGHKITLGYKEAEYLLGKVLTEAHITKSTGIYLGSDRYNPYAIEYITWDPERYQGEGSSGGYESNIRSKYRALYGGLKYNGPEVTDNNGDQLYSKINPEYLYWLKHLPEGVDPIGKGKSVFDCKECYGDRILY</sequence>
<evidence type="ECO:0000313" key="1">
    <source>
        <dbReference type="EMBL" id="SVA64032.1"/>
    </source>
</evidence>
<protein>
    <submittedName>
        <fullName evidence="1">Uncharacterized protein</fullName>
    </submittedName>
</protein>
<proteinExistence type="predicted"/>
<dbReference type="EMBL" id="UINC01015157">
    <property type="protein sequence ID" value="SVA64032.1"/>
    <property type="molecule type" value="Genomic_DNA"/>
</dbReference>
<organism evidence="1">
    <name type="scientific">marine metagenome</name>
    <dbReference type="NCBI Taxonomy" id="408172"/>
    <lineage>
        <taxon>unclassified sequences</taxon>
        <taxon>metagenomes</taxon>
        <taxon>ecological metagenomes</taxon>
    </lineage>
</organism>
<accession>A0A381XHL7</accession>
<name>A0A381XHL7_9ZZZZ</name>
<reference evidence="1" key="1">
    <citation type="submission" date="2018-05" db="EMBL/GenBank/DDBJ databases">
        <authorList>
            <person name="Lanie J.A."/>
            <person name="Ng W.-L."/>
            <person name="Kazmierczak K.M."/>
            <person name="Andrzejewski T.M."/>
            <person name="Davidsen T.M."/>
            <person name="Wayne K.J."/>
            <person name="Tettelin H."/>
            <person name="Glass J.I."/>
            <person name="Rusch D."/>
            <person name="Podicherti R."/>
            <person name="Tsui H.-C.T."/>
            <person name="Winkler M.E."/>
        </authorList>
    </citation>
    <scope>NUCLEOTIDE SEQUENCE</scope>
</reference>